<feature type="transmembrane region" description="Helical" evidence="1">
    <location>
        <begin position="335"/>
        <end position="354"/>
    </location>
</feature>
<dbReference type="EMBL" id="FN869859">
    <property type="protein sequence ID" value="CCC81998.1"/>
    <property type="molecule type" value="Genomic_DNA"/>
</dbReference>
<dbReference type="HOGENOM" id="CLU_461283_0_0_2"/>
<feature type="transmembrane region" description="Helical" evidence="1">
    <location>
        <begin position="305"/>
        <end position="323"/>
    </location>
</feature>
<keyword evidence="1" id="KW-0812">Transmembrane</keyword>
<dbReference type="STRING" id="768679.TTX_1361"/>
<dbReference type="AlphaFoldDB" id="G4RKA3"/>
<dbReference type="Proteomes" id="UP000002654">
    <property type="component" value="Chromosome"/>
</dbReference>
<evidence type="ECO:0000313" key="2">
    <source>
        <dbReference type="EMBL" id="CCC81998.1"/>
    </source>
</evidence>
<feature type="transmembrane region" description="Helical" evidence="1">
    <location>
        <begin position="200"/>
        <end position="219"/>
    </location>
</feature>
<keyword evidence="3" id="KW-1185">Reference proteome</keyword>
<sequence length="496" mass="55475">MIMSGNIPPIDVGVGEGSKMVYYMATQTHWNFAWAHNVAYNPIPVIAFIQASLSKALGVPWYSWYLGMTVFLWWVLAYDIAVYLLTKYLTNDERAALLAVPLAAITPEASINQNPYHWSSTMLILLALALLIRFLKGYDARIPSLFIAVTLLYTGAILDLLTALALNFIVAALFLIPLVATPILVKLRMDIIGISKRDTLILFALTVVLFVIFTIRAVATPGIMEHEISPLINAFISLFKKFAYIFFLSVADPSSSTFSYVPLYVRAGVSPLQAYVWAFVLAVATAYIIYAVIVKRRVDMLHVSLYLTTITAVILIYIEYGILHNPSFYLFNEPSYTFLPFIYPVAAIALSLTMRSIRHSNKVLKAVGLISLALFIITAPLAARDPNISPIDYALAHKTPIITITPGDMIKAQIIIDHTTPNQNLIVYSQKNYIQQIVYTSQGFRTEYILINKLISAINLFTYINGMQAPQITAINSTNINYDIVFDFGKELLLQR</sequence>
<feature type="transmembrane region" description="Helical" evidence="1">
    <location>
        <begin position="62"/>
        <end position="83"/>
    </location>
</feature>
<accession>G4RKA3</accession>
<dbReference type="PATRIC" id="fig|768679.9.peg.1381"/>
<proteinExistence type="predicted"/>
<evidence type="ECO:0000256" key="1">
    <source>
        <dbReference type="SAM" id="Phobius"/>
    </source>
</evidence>
<dbReference type="OrthoDB" id="385325at2157"/>
<feature type="transmembrane region" description="Helical" evidence="1">
    <location>
        <begin position="147"/>
        <end position="180"/>
    </location>
</feature>
<dbReference type="PaxDb" id="768679-TTX_1361"/>
<feature type="transmembrane region" description="Helical" evidence="1">
    <location>
        <begin position="366"/>
        <end position="383"/>
    </location>
</feature>
<keyword evidence="1" id="KW-0472">Membrane</keyword>
<dbReference type="eggNOG" id="arCOG13784">
    <property type="taxonomic scope" value="Archaea"/>
</dbReference>
<name>G4RKA3_THETK</name>
<feature type="transmembrane region" description="Helical" evidence="1">
    <location>
        <begin position="117"/>
        <end position="135"/>
    </location>
</feature>
<keyword evidence="1" id="KW-1133">Transmembrane helix</keyword>
<feature type="transmembrane region" description="Helical" evidence="1">
    <location>
        <begin position="274"/>
        <end position="293"/>
    </location>
</feature>
<gene>
    <name evidence="2" type="ordered locus">TTX_1361</name>
</gene>
<organism evidence="2 3">
    <name type="scientific">Thermoproteus tenax (strain ATCC 35583 / DSM 2078 / JCM 9277 / NBRC 100435 / Kra 1)</name>
    <dbReference type="NCBI Taxonomy" id="768679"/>
    <lineage>
        <taxon>Archaea</taxon>
        <taxon>Thermoproteota</taxon>
        <taxon>Thermoprotei</taxon>
        <taxon>Thermoproteales</taxon>
        <taxon>Thermoproteaceae</taxon>
        <taxon>Thermoproteus</taxon>
    </lineage>
</organism>
<reference evidence="2 3" key="1">
    <citation type="journal article" date="2011" name="PLoS ONE">
        <title>The complete genome sequence of Thermoproteus tenax: a physiologically versatile member of the Crenarchaeota.</title>
        <authorList>
            <person name="Siebers B."/>
            <person name="Zaparty M."/>
            <person name="Raddatz G."/>
            <person name="Tjaden B."/>
            <person name="Albers S.V."/>
            <person name="Bell S.D."/>
            <person name="Blombach F."/>
            <person name="Kletzin A."/>
            <person name="Kyrpides N."/>
            <person name="Lanz C."/>
            <person name="Plagens A."/>
            <person name="Rampp M."/>
            <person name="Rosinus A."/>
            <person name="von Jan M."/>
            <person name="Makarova K.S."/>
            <person name="Klenk H.P."/>
            <person name="Schuster S.C."/>
            <person name="Hensel R."/>
        </authorList>
    </citation>
    <scope>NUCLEOTIDE SEQUENCE [LARGE SCALE GENOMIC DNA]</scope>
    <source>
        <strain evidence="3">ATCC 35583 / DSM 2078 / JCM 9277 / NBRC 100435 / Kra 1</strain>
    </source>
</reference>
<protein>
    <submittedName>
        <fullName evidence="2">Uncharacterized protein</fullName>
    </submittedName>
</protein>
<evidence type="ECO:0000313" key="3">
    <source>
        <dbReference type="Proteomes" id="UP000002654"/>
    </source>
</evidence>
<dbReference type="KEGG" id="ttn:TTX_1361"/>